<dbReference type="PROSITE" id="PS51352">
    <property type="entry name" value="THIOREDOXIN_2"/>
    <property type="match status" value="1"/>
</dbReference>
<dbReference type="EMBL" id="WKJJ01000024">
    <property type="protein sequence ID" value="MRV75811.1"/>
    <property type="molecule type" value="Genomic_DNA"/>
</dbReference>
<dbReference type="RefSeq" id="WP_154380712.1">
    <property type="nucleotide sequence ID" value="NZ_WKJJ01000024.1"/>
</dbReference>
<evidence type="ECO:0000313" key="3">
    <source>
        <dbReference type="Proteomes" id="UP000446768"/>
    </source>
</evidence>
<sequence>MGGAAIEWQSGDLGAAFKLAAGNGRPLFLYWGAGWCPPCNRVKADIFSRPDFAQRMRNLLPFWLDGDAPGAQALAAQYRLRSYPTLVLYTPDGRELTRLPCELDGERFIAALDIALAAQYTAAESLHAALTGARALDEAEWSLLSLYSWDTDEGKLSAAAEQPAVLARLAAGCPPGDACARLHLHAQVAAAGRIATGGPAGNASASAAQAAAAIAAAADRLLTVFGDLRLARANMDILVNSGVNLIKWSGARQAELVAALGQAARNFAADASLSAGDRLMAVRLQMRMVRIGAPAEGMVDLVKHTVEQALEAEADPAARHTLVNTAVSALNDAGLPEQAEALLQAELATSHSPYYFMLSLASAARRRGDVAATLGWYEQAWNAAEGSATRLQWGTTYLTSVIDLSPQDLPRIEAAAAELEREIAANPDAYQQRNRTQLQRLASKLALLTVPGPHAGALQRTLTANL</sequence>
<dbReference type="InterPro" id="IPR036249">
    <property type="entry name" value="Thioredoxin-like_sf"/>
</dbReference>
<gene>
    <name evidence="2" type="ORF">GJ700_29270</name>
</gene>
<keyword evidence="3" id="KW-1185">Reference proteome</keyword>
<dbReference type="AlphaFoldDB" id="A0A7X2LVT3"/>
<dbReference type="Proteomes" id="UP000446768">
    <property type="component" value="Unassembled WGS sequence"/>
</dbReference>
<evidence type="ECO:0000313" key="2">
    <source>
        <dbReference type="EMBL" id="MRV75811.1"/>
    </source>
</evidence>
<accession>A0A7X2LVT3</accession>
<protein>
    <submittedName>
        <fullName evidence="2">Thioredoxin fold domain-containing protein</fullName>
    </submittedName>
</protein>
<organism evidence="2 3">
    <name type="scientific">Pseudoduganella rivuli</name>
    <dbReference type="NCBI Taxonomy" id="2666085"/>
    <lineage>
        <taxon>Bacteria</taxon>
        <taxon>Pseudomonadati</taxon>
        <taxon>Pseudomonadota</taxon>
        <taxon>Betaproteobacteria</taxon>
        <taxon>Burkholderiales</taxon>
        <taxon>Oxalobacteraceae</taxon>
        <taxon>Telluria group</taxon>
        <taxon>Pseudoduganella</taxon>
    </lineage>
</organism>
<evidence type="ECO:0000259" key="1">
    <source>
        <dbReference type="PROSITE" id="PS51352"/>
    </source>
</evidence>
<dbReference type="Gene3D" id="3.40.30.10">
    <property type="entry name" value="Glutaredoxin"/>
    <property type="match status" value="1"/>
</dbReference>
<dbReference type="PROSITE" id="PS51354">
    <property type="entry name" value="GLUTAREDOXIN_2"/>
    <property type="match status" value="1"/>
</dbReference>
<comment type="caution">
    <text evidence="2">The sequence shown here is derived from an EMBL/GenBank/DDBJ whole genome shotgun (WGS) entry which is preliminary data.</text>
</comment>
<name>A0A7X2LVT3_9BURK</name>
<feature type="domain" description="Thioredoxin" evidence="1">
    <location>
        <begin position="8"/>
        <end position="117"/>
    </location>
</feature>
<reference evidence="2 3" key="1">
    <citation type="submission" date="2019-11" db="EMBL/GenBank/DDBJ databases">
        <title>Novel species isolated from a subtropical stream in China.</title>
        <authorList>
            <person name="Lu H."/>
        </authorList>
    </citation>
    <scope>NUCLEOTIDE SEQUENCE [LARGE SCALE GENOMIC DNA]</scope>
    <source>
        <strain evidence="2 3">FT92W</strain>
    </source>
</reference>
<dbReference type="InterPro" id="IPR013766">
    <property type="entry name" value="Thioredoxin_domain"/>
</dbReference>
<dbReference type="SUPFAM" id="SSF52833">
    <property type="entry name" value="Thioredoxin-like"/>
    <property type="match status" value="1"/>
</dbReference>
<dbReference type="InterPro" id="IPR012336">
    <property type="entry name" value="Thioredoxin-like_fold"/>
</dbReference>
<dbReference type="Pfam" id="PF13098">
    <property type="entry name" value="Thioredoxin_2"/>
    <property type="match status" value="1"/>
</dbReference>
<proteinExistence type="predicted"/>